<evidence type="ECO:0000256" key="1">
    <source>
        <dbReference type="SAM" id="MobiDB-lite"/>
    </source>
</evidence>
<dbReference type="InterPro" id="IPR046871">
    <property type="entry name" value="Pro_CA_2"/>
</dbReference>
<dbReference type="InterPro" id="IPR036874">
    <property type="entry name" value="Carbonic_anhydrase_sf"/>
</dbReference>
<dbReference type="STRING" id="1400863.BN873_980001"/>
<dbReference type="Pfam" id="PF20393">
    <property type="entry name" value="Pro_CA_2"/>
    <property type="match status" value="1"/>
</dbReference>
<dbReference type="AlphaFoldDB" id="W6MCW3"/>
<dbReference type="PROSITE" id="PS51318">
    <property type="entry name" value="TAT"/>
    <property type="match status" value="1"/>
</dbReference>
<dbReference type="EMBL" id="CBTJ020000111">
    <property type="protein sequence ID" value="CDI04400.1"/>
    <property type="molecule type" value="Genomic_DNA"/>
</dbReference>
<name>W6MCW3_9GAMM</name>
<proteinExistence type="predicted"/>
<dbReference type="GO" id="GO:0004089">
    <property type="term" value="F:carbonate dehydratase activity"/>
    <property type="evidence" value="ECO:0007669"/>
    <property type="project" value="InterPro"/>
</dbReference>
<evidence type="ECO:0000313" key="3">
    <source>
        <dbReference type="Proteomes" id="UP000035760"/>
    </source>
</evidence>
<dbReference type="GO" id="GO:0008270">
    <property type="term" value="F:zinc ion binding"/>
    <property type="evidence" value="ECO:0007669"/>
    <property type="project" value="InterPro"/>
</dbReference>
<reference evidence="2" key="2">
    <citation type="submission" date="2014-03" db="EMBL/GenBank/DDBJ databases">
        <title>Candidatus Competibacter-lineage genomes retrieved from metagenomes reveal functional metabolic diversity.</title>
        <authorList>
            <person name="McIlroy S.J."/>
            <person name="Albertsen M."/>
            <person name="Andresen E.K."/>
            <person name="Saunders A.M."/>
            <person name="Kristiansen R."/>
            <person name="Stokholm-Bjerregaard M."/>
            <person name="Nielsen K.L."/>
            <person name="Nielsen P.H."/>
        </authorList>
    </citation>
    <scope>NUCLEOTIDE SEQUENCE</scope>
    <source>
        <strain evidence="2">Run_A_D11</strain>
    </source>
</reference>
<evidence type="ECO:0008006" key="4">
    <source>
        <dbReference type="Google" id="ProtNLM"/>
    </source>
</evidence>
<organism evidence="2 3">
    <name type="scientific">Candidatus Competibacter denitrificans Run_A_D11</name>
    <dbReference type="NCBI Taxonomy" id="1400863"/>
    <lineage>
        <taxon>Bacteria</taxon>
        <taxon>Pseudomonadati</taxon>
        <taxon>Pseudomonadota</taxon>
        <taxon>Gammaproteobacteria</taxon>
        <taxon>Candidatus Competibacteraceae</taxon>
        <taxon>Candidatus Competibacter</taxon>
    </lineage>
</organism>
<reference evidence="2" key="1">
    <citation type="submission" date="2013-07" db="EMBL/GenBank/DDBJ databases">
        <authorList>
            <person name="McIlroy S."/>
        </authorList>
    </citation>
    <scope>NUCLEOTIDE SEQUENCE [LARGE SCALE GENOMIC DNA]</scope>
    <source>
        <strain evidence="2">Run_A_D11</strain>
    </source>
</reference>
<keyword evidence="3" id="KW-1185">Reference proteome</keyword>
<sequence length="225" mass="24958">MFKAHPANCPAPSCHDHAHYLPAPDLNRRRFIQLAALGGGITLLALATPWRITRAETGHGPALQAQAANAGHDTSGKQGTDPQAGAAAHTAEALLLSCMDYRLIDDITRYMDGRGMTNQYDHIVLAGASLGALSDYSKQWKETFWEHLKIASDLHHIKKVILMDHRDCGAYKVILKADFSKDPQLETRIHAKFLRDLMTAIHKRHPDLEVERLMMNLDGTVQPIS</sequence>
<evidence type="ECO:0000313" key="2">
    <source>
        <dbReference type="EMBL" id="CDI04400.1"/>
    </source>
</evidence>
<protein>
    <recommendedName>
        <fullName evidence="4">Carbonic anhydrase</fullName>
    </recommendedName>
</protein>
<comment type="caution">
    <text evidence="2">The sequence shown here is derived from an EMBL/GenBank/DDBJ whole genome shotgun (WGS) entry which is preliminary data.</text>
</comment>
<dbReference type="InterPro" id="IPR006311">
    <property type="entry name" value="TAT_signal"/>
</dbReference>
<dbReference type="SUPFAM" id="SSF53056">
    <property type="entry name" value="beta-carbonic anhydrase, cab"/>
    <property type="match status" value="1"/>
</dbReference>
<dbReference type="Gene3D" id="3.40.1050.10">
    <property type="entry name" value="Carbonic anhydrase"/>
    <property type="match status" value="1"/>
</dbReference>
<feature type="region of interest" description="Disordered" evidence="1">
    <location>
        <begin position="64"/>
        <end position="84"/>
    </location>
</feature>
<gene>
    <name evidence="2" type="ORF">BN873_980001</name>
</gene>
<dbReference type="RefSeq" id="WP_053085435.1">
    <property type="nucleotide sequence ID" value="NZ_CBTJ020000111.1"/>
</dbReference>
<dbReference type="Proteomes" id="UP000035760">
    <property type="component" value="Unassembled WGS sequence"/>
</dbReference>
<accession>W6MCW3</accession>